<gene>
    <name evidence="3" type="primary">rnk</name>
    <name evidence="3" type="ORF">ACFQ33_19310</name>
</gene>
<dbReference type="PANTHER" id="PTHR30437">
    <property type="entry name" value="TRANSCRIPTION ELONGATION FACTOR GREA"/>
    <property type="match status" value="1"/>
</dbReference>
<sequence>MNKPLIYVREADYARLNDLAQAALDRNFEVADELLGELERASVLPNDQVASDTVQMGSTVTYETEAGQARTVTLVYPGDADIEQAKISVLTPIGVALLGLAPGQTIDWKARDGQSHRLKVVEVKYNAPAEGA</sequence>
<evidence type="ECO:0000259" key="2">
    <source>
        <dbReference type="Pfam" id="PF14760"/>
    </source>
</evidence>
<keyword evidence="4" id="KW-1185">Reference proteome</keyword>
<dbReference type="PANTHER" id="PTHR30437:SF5">
    <property type="entry name" value="REGULATOR OF NUCLEOSIDE DIPHOSPHATE KINASE"/>
    <property type="match status" value="1"/>
</dbReference>
<evidence type="ECO:0000313" key="3">
    <source>
        <dbReference type="EMBL" id="MFD1330041.1"/>
    </source>
</evidence>
<dbReference type="InterPro" id="IPR023459">
    <property type="entry name" value="Tscrpt_elong_fac_GreA/B_fam"/>
</dbReference>
<dbReference type="PIRSF" id="PIRSF006092">
    <property type="entry name" value="GreA_GreB"/>
    <property type="match status" value="1"/>
</dbReference>
<dbReference type="NCBIfam" id="NF004396">
    <property type="entry name" value="PRK05753.1"/>
    <property type="match status" value="1"/>
</dbReference>
<dbReference type="EMBL" id="JBHTNF010000017">
    <property type="protein sequence ID" value="MFD1330041.1"/>
    <property type="molecule type" value="Genomic_DNA"/>
</dbReference>
<dbReference type="Gene3D" id="1.10.286.20">
    <property type="match status" value="1"/>
</dbReference>
<dbReference type="Proteomes" id="UP001597173">
    <property type="component" value="Unassembled WGS sequence"/>
</dbReference>
<dbReference type="InterPro" id="IPR029462">
    <property type="entry name" value="Rnk_N"/>
</dbReference>
<reference evidence="4" key="1">
    <citation type="journal article" date="2019" name="Int. J. Syst. Evol. Microbiol.">
        <title>The Global Catalogue of Microorganisms (GCM) 10K type strain sequencing project: providing services to taxonomists for standard genome sequencing and annotation.</title>
        <authorList>
            <consortium name="The Broad Institute Genomics Platform"/>
            <consortium name="The Broad Institute Genome Sequencing Center for Infectious Disease"/>
            <person name="Wu L."/>
            <person name="Ma J."/>
        </authorList>
    </citation>
    <scope>NUCLEOTIDE SEQUENCE [LARGE SCALE GENOMIC DNA]</scope>
    <source>
        <strain evidence="4">CCUG 55609</strain>
    </source>
</reference>
<comment type="caution">
    <text evidence="3">The sequence shown here is derived from an EMBL/GenBank/DDBJ whole genome shotgun (WGS) entry which is preliminary data.</text>
</comment>
<dbReference type="Pfam" id="PF01272">
    <property type="entry name" value="GreA_GreB"/>
    <property type="match status" value="1"/>
</dbReference>
<feature type="domain" description="Transcription elongation factor GreA/GreB C-terminal" evidence="1">
    <location>
        <begin position="51"/>
        <end position="125"/>
    </location>
</feature>
<dbReference type="RefSeq" id="WP_374836194.1">
    <property type="nucleotide sequence ID" value="NZ_JBHEEW010000002.1"/>
</dbReference>
<keyword evidence="3" id="KW-0418">Kinase</keyword>
<dbReference type="InterPro" id="IPR001437">
    <property type="entry name" value="Tscrpt_elong_fac_GreA/B_C"/>
</dbReference>
<evidence type="ECO:0000259" key="1">
    <source>
        <dbReference type="Pfam" id="PF01272"/>
    </source>
</evidence>
<organism evidence="3 4">
    <name type="scientific">Mycoplana ramosa</name>
    <name type="common">Mycoplana bullata</name>
    <dbReference type="NCBI Taxonomy" id="40837"/>
    <lineage>
        <taxon>Bacteria</taxon>
        <taxon>Pseudomonadati</taxon>
        <taxon>Pseudomonadota</taxon>
        <taxon>Alphaproteobacteria</taxon>
        <taxon>Hyphomicrobiales</taxon>
        <taxon>Rhizobiaceae</taxon>
        <taxon>Mycoplana</taxon>
    </lineage>
</organism>
<accession>A0ABW3Z1C4</accession>
<dbReference type="Pfam" id="PF14760">
    <property type="entry name" value="Rnk_N"/>
    <property type="match status" value="1"/>
</dbReference>
<keyword evidence="3" id="KW-0808">Transferase</keyword>
<proteinExistence type="predicted"/>
<dbReference type="InterPro" id="IPR036953">
    <property type="entry name" value="GreA/GreB_C_sf"/>
</dbReference>
<name>A0ABW3Z1C4_MYCRA</name>
<dbReference type="Gene3D" id="3.10.50.30">
    <property type="entry name" value="Transcription elongation factor, GreA/GreB, C-terminal domain"/>
    <property type="match status" value="1"/>
</dbReference>
<dbReference type="SUPFAM" id="SSF54534">
    <property type="entry name" value="FKBP-like"/>
    <property type="match status" value="1"/>
</dbReference>
<feature type="domain" description="Regulator of nucleoside diphosphate kinase N-terminal" evidence="2">
    <location>
        <begin position="4"/>
        <end position="43"/>
    </location>
</feature>
<protein>
    <submittedName>
        <fullName evidence="3">Nucleoside diphosphate kinase regulator</fullName>
    </submittedName>
</protein>
<dbReference type="GO" id="GO:0016301">
    <property type="term" value="F:kinase activity"/>
    <property type="evidence" value="ECO:0007669"/>
    <property type="project" value="UniProtKB-KW"/>
</dbReference>
<evidence type="ECO:0000313" key="4">
    <source>
        <dbReference type="Proteomes" id="UP001597173"/>
    </source>
</evidence>